<dbReference type="Gene3D" id="1.20.1460.10">
    <property type="entry name" value="subunit c (vma5p) of the yeast v-atpase, domain 2"/>
    <property type="match status" value="1"/>
</dbReference>
<proteinExistence type="inferred from homology"/>
<evidence type="ECO:0000256" key="3">
    <source>
        <dbReference type="ARBA" id="ARBA00022781"/>
    </source>
</evidence>
<dbReference type="AlphaFoldDB" id="A0A0L0SXA7"/>
<accession>A0A0L0SXA7</accession>
<dbReference type="CDD" id="cd14785">
    <property type="entry name" value="V-ATPase_C"/>
    <property type="match status" value="1"/>
</dbReference>
<dbReference type="Gene3D" id="3.30.70.100">
    <property type="match status" value="1"/>
</dbReference>
<dbReference type="OMA" id="VMIWIHV"/>
<organism evidence="7 8">
    <name type="scientific">Allomyces macrogynus (strain ATCC 38327)</name>
    <name type="common">Allomyces javanicus var. macrogynus</name>
    <dbReference type="NCBI Taxonomy" id="578462"/>
    <lineage>
        <taxon>Eukaryota</taxon>
        <taxon>Fungi</taxon>
        <taxon>Fungi incertae sedis</taxon>
        <taxon>Blastocladiomycota</taxon>
        <taxon>Blastocladiomycetes</taxon>
        <taxon>Blastocladiales</taxon>
        <taxon>Blastocladiaceae</taxon>
        <taxon>Allomyces</taxon>
    </lineage>
</organism>
<dbReference type="PANTHER" id="PTHR10137">
    <property type="entry name" value="V-TYPE PROTON ATPASE SUBUNIT C"/>
    <property type="match status" value="1"/>
</dbReference>
<comment type="function">
    <text evidence="5">Subunit of the V1 complex of vacuolar(H+)-ATPase (V-ATPase), a multisubunit enzyme composed of a peripheral complex (V1) that hydrolyzes ATP and a membrane integral complex (V0) that translocates protons. V-ATPase is responsible for acidifying and maintaining the pH of intracellular compartments. Subunit C is necessary for the assembly of the catalytic sector of the enzyme and is likely to have a specific function in its catalytic activity. Reversibly leaves the enzyme after glucose depletion, causing the catalytic subcomplex V1 to detach from the V0 section.</text>
</comment>
<keyword evidence="8" id="KW-1185">Reference proteome</keyword>
<dbReference type="EMBL" id="GG745352">
    <property type="protein sequence ID" value="KNE67030.1"/>
    <property type="molecule type" value="Genomic_DNA"/>
</dbReference>
<evidence type="ECO:0000256" key="5">
    <source>
        <dbReference type="ARBA" id="ARBA00053565"/>
    </source>
</evidence>
<dbReference type="GO" id="GO:0046961">
    <property type="term" value="F:proton-transporting ATPase activity, rotational mechanism"/>
    <property type="evidence" value="ECO:0007669"/>
    <property type="project" value="InterPro"/>
</dbReference>
<comment type="function">
    <text evidence="6">Subunit of the V1 complex of vacuolar(H+)-ATPase (V-ATPase), a multisubunit enzyme composed of a peripheral complex (V1) that hydrolyzes ATP and a membrane integral complex (V0) that translocates protons. V-ATPase is responsible for acidifying and maintaining the pH of intracellular compartments and in some cell types, is targeted to the plasma membrane, where it is responsible for acidifying the extracellular environment. Subunit C is necessary for the assembly of the catalytic sector of the enzyme and is likely to have a specific function in its catalytic activity.</text>
</comment>
<keyword evidence="4 6" id="KW-0406">Ion transport</keyword>
<dbReference type="Pfam" id="PF03223">
    <property type="entry name" value="V-ATPase_C"/>
    <property type="match status" value="1"/>
</dbReference>
<reference evidence="8" key="2">
    <citation type="submission" date="2009-11" db="EMBL/GenBank/DDBJ databases">
        <title>The Genome Sequence of Allomyces macrogynus strain ATCC 38327.</title>
        <authorList>
            <consortium name="The Broad Institute Genome Sequencing Platform"/>
            <person name="Russ C."/>
            <person name="Cuomo C."/>
            <person name="Shea T."/>
            <person name="Young S.K."/>
            <person name="Zeng Q."/>
            <person name="Koehrsen M."/>
            <person name="Haas B."/>
            <person name="Borodovsky M."/>
            <person name="Guigo R."/>
            <person name="Alvarado L."/>
            <person name="Berlin A."/>
            <person name="Borenstein D."/>
            <person name="Chen Z."/>
            <person name="Engels R."/>
            <person name="Freedman E."/>
            <person name="Gellesch M."/>
            <person name="Goldberg J."/>
            <person name="Griggs A."/>
            <person name="Gujja S."/>
            <person name="Heiman D."/>
            <person name="Hepburn T."/>
            <person name="Howarth C."/>
            <person name="Jen D."/>
            <person name="Larson L."/>
            <person name="Lewis B."/>
            <person name="Mehta T."/>
            <person name="Park D."/>
            <person name="Pearson M."/>
            <person name="Roberts A."/>
            <person name="Saif S."/>
            <person name="Shenoy N."/>
            <person name="Sisk P."/>
            <person name="Stolte C."/>
            <person name="Sykes S."/>
            <person name="Walk T."/>
            <person name="White J."/>
            <person name="Yandava C."/>
            <person name="Burger G."/>
            <person name="Gray M.W."/>
            <person name="Holland P.W.H."/>
            <person name="King N."/>
            <person name="Lang F.B.F."/>
            <person name="Roger A.J."/>
            <person name="Ruiz-Trillo I."/>
            <person name="Lander E."/>
            <person name="Nusbaum C."/>
        </authorList>
    </citation>
    <scope>NUCLEOTIDE SEQUENCE [LARGE SCALE GENOMIC DNA]</scope>
    <source>
        <strain evidence="8">ATCC 38327</strain>
    </source>
</reference>
<comment type="subunit">
    <text evidence="6">V-ATPase is a heteromultimeric enzyme composed of a peripheral catalytic V1 complex (components A to H) attached to an integral membrane V0 proton pore complex.</text>
</comment>
<protein>
    <recommendedName>
        <fullName evidence="6">V-type proton ATPase subunit C</fullName>
    </recommendedName>
</protein>
<reference evidence="7 8" key="1">
    <citation type="submission" date="2009-11" db="EMBL/GenBank/DDBJ databases">
        <title>Annotation of Allomyces macrogynus ATCC 38327.</title>
        <authorList>
            <consortium name="The Broad Institute Genome Sequencing Platform"/>
            <person name="Russ C."/>
            <person name="Cuomo C."/>
            <person name="Burger G."/>
            <person name="Gray M.W."/>
            <person name="Holland P.W.H."/>
            <person name="King N."/>
            <person name="Lang F.B.F."/>
            <person name="Roger A.J."/>
            <person name="Ruiz-Trillo I."/>
            <person name="Young S.K."/>
            <person name="Zeng Q."/>
            <person name="Gargeya S."/>
            <person name="Fitzgerald M."/>
            <person name="Haas B."/>
            <person name="Abouelleil A."/>
            <person name="Alvarado L."/>
            <person name="Arachchi H.M."/>
            <person name="Berlin A."/>
            <person name="Chapman S.B."/>
            <person name="Gearin G."/>
            <person name="Goldberg J."/>
            <person name="Griggs A."/>
            <person name="Gujja S."/>
            <person name="Hansen M."/>
            <person name="Heiman D."/>
            <person name="Howarth C."/>
            <person name="Larimer J."/>
            <person name="Lui A."/>
            <person name="MacDonald P.J.P."/>
            <person name="McCowen C."/>
            <person name="Montmayeur A."/>
            <person name="Murphy C."/>
            <person name="Neiman D."/>
            <person name="Pearson M."/>
            <person name="Priest M."/>
            <person name="Roberts A."/>
            <person name="Saif S."/>
            <person name="Shea T."/>
            <person name="Sisk P."/>
            <person name="Stolte C."/>
            <person name="Sykes S."/>
            <person name="Wortman J."/>
            <person name="Nusbaum C."/>
            <person name="Birren B."/>
        </authorList>
    </citation>
    <scope>NUCLEOTIDE SEQUENCE [LARGE SCALE GENOMIC DNA]</scope>
    <source>
        <strain evidence="7 8">ATCC 38327</strain>
    </source>
</reference>
<dbReference type="eggNOG" id="KOG2909">
    <property type="taxonomic scope" value="Eukaryota"/>
</dbReference>
<dbReference type="GO" id="GO:0000221">
    <property type="term" value="C:vacuolar proton-transporting V-type ATPase, V1 domain"/>
    <property type="evidence" value="ECO:0007669"/>
    <property type="project" value="TreeGrafter"/>
</dbReference>
<dbReference type="STRING" id="578462.A0A0L0SXA7"/>
<dbReference type="OrthoDB" id="6605928at2759"/>
<dbReference type="Proteomes" id="UP000054350">
    <property type="component" value="Unassembled WGS sequence"/>
</dbReference>
<dbReference type="VEuPathDB" id="FungiDB:AMAG_12107"/>
<sequence>MGNYWLISVPSAGSTKQEKLNLVKAALAEHGAAPLADVAPFVIPDLKVGTLDSLVLLSDDLAKVDTVAEASVNKLIDTMKMLLNNDTNQVQSTLVVHDKSPDTYVKAFSWNTMKYRVDKPLRETVEAIQQEVSHVDTMMKTRLSTYNQCKANLTALDRKMMGNLAVRSLVDVVKKEHFVLDSEYLTTLLVAVPRNSYKLWQDSYERITPMVVPRSSQKISEDDEYGLFTVTLFQKVADDFAAKCRELKFTPREHKFNEKDLENSRKQRADLMAMEKEQWSQLLRLTKTNFGEIFSCWLHIKAIRIFVESVLRHGLPPDFMSAVIEPRAKQEKKVRDQLNALFGEHRGKRDKQLEQEFEEMSLLAGVEKEFYAYVNFPLAFNI</sequence>
<evidence type="ECO:0000256" key="4">
    <source>
        <dbReference type="ARBA" id="ARBA00023065"/>
    </source>
</evidence>
<dbReference type="InterPro" id="IPR004907">
    <property type="entry name" value="ATPase_V1-cplx_csu"/>
</dbReference>
<dbReference type="FunFam" id="3.30.70.100:FF:000002">
    <property type="entry name" value="V-type proton ATPase subunit C"/>
    <property type="match status" value="1"/>
</dbReference>
<comment type="similarity">
    <text evidence="1 6">Belongs to the V-ATPase C subunit family.</text>
</comment>
<keyword evidence="3 6" id="KW-0375">Hydrogen ion transport</keyword>
<evidence type="ECO:0000313" key="8">
    <source>
        <dbReference type="Proteomes" id="UP000054350"/>
    </source>
</evidence>
<evidence type="ECO:0000256" key="2">
    <source>
        <dbReference type="ARBA" id="ARBA00022448"/>
    </source>
</evidence>
<evidence type="ECO:0000256" key="6">
    <source>
        <dbReference type="RuleBase" id="RU364010"/>
    </source>
</evidence>
<gene>
    <name evidence="7" type="ORF">AMAG_12107</name>
</gene>
<dbReference type="PANTHER" id="PTHR10137:SF0">
    <property type="entry name" value="V-TYPE PROTON ATPASE SUBUNIT C"/>
    <property type="match status" value="1"/>
</dbReference>
<dbReference type="InterPro" id="IPR036132">
    <property type="entry name" value="Vac_ATP_synth_c_sf"/>
</dbReference>
<name>A0A0L0SXA7_ALLM3</name>
<dbReference type="SUPFAM" id="SSF118203">
    <property type="entry name" value="Vacuolar ATP synthase subunit C"/>
    <property type="match status" value="1"/>
</dbReference>
<evidence type="ECO:0000256" key="1">
    <source>
        <dbReference type="ARBA" id="ARBA00006138"/>
    </source>
</evidence>
<dbReference type="Gene3D" id="3.30.70.1180">
    <property type="entry name" value="Vacuolar atp synthase subunit c, domain 1"/>
    <property type="match status" value="1"/>
</dbReference>
<keyword evidence="2 6" id="KW-0813">Transport</keyword>
<evidence type="ECO:0000313" key="7">
    <source>
        <dbReference type="EMBL" id="KNE67030.1"/>
    </source>
</evidence>